<keyword evidence="2" id="KW-0436">Ligase</keyword>
<feature type="region of interest" description="Disordered" evidence="1">
    <location>
        <begin position="1"/>
        <end position="28"/>
    </location>
</feature>
<dbReference type="GO" id="GO:0016874">
    <property type="term" value="F:ligase activity"/>
    <property type="evidence" value="ECO:0007669"/>
    <property type="project" value="UniProtKB-KW"/>
</dbReference>
<sequence length="198" mass="21294">MGTDGSGGTAPAGARHGTADPAPDGDAPLILTARLDPASFARLDALRRTHFPTRLNRVPAHVTLFHHLPGRQRPAVVATLERACRALAPMPLAVSRPVFLGHGVAFALETPALAALRRRLAAAWADRLTPQDRQGFRPHVTIQNKVPPETARALHMALAAGFLPWEARVEGLCLWHYRGGPWEPAGRFRFGAAVDDAA</sequence>
<dbReference type="Gene3D" id="3.90.1140.10">
    <property type="entry name" value="Cyclic phosphodiesterase"/>
    <property type="match status" value="1"/>
</dbReference>
<dbReference type="RefSeq" id="WP_248665316.1">
    <property type="nucleotide sequence ID" value="NZ_JALPRX010000007.1"/>
</dbReference>
<dbReference type="SUPFAM" id="SSF55144">
    <property type="entry name" value="LigT-like"/>
    <property type="match status" value="1"/>
</dbReference>
<keyword evidence="3" id="KW-1185">Reference proteome</keyword>
<dbReference type="Proteomes" id="UP001139516">
    <property type="component" value="Unassembled WGS sequence"/>
</dbReference>
<feature type="compositionally biased region" description="Gly residues" evidence="1">
    <location>
        <begin position="1"/>
        <end position="10"/>
    </location>
</feature>
<organism evidence="2 3">
    <name type="scientific">Roseomonas acroporae</name>
    <dbReference type="NCBI Taxonomy" id="2937791"/>
    <lineage>
        <taxon>Bacteria</taxon>
        <taxon>Pseudomonadati</taxon>
        <taxon>Pseudomonadota</taxon>
        <taxon>Alphaproteobacteria</taxon>
        <taxon>Acetobacterales</taxon>
        <taxon>Roseomonadaceae</taxon>
        <taxon>Roseomonas</taxon>
    </lineage>
</organism>
<dbReference type="EMBL" id="JALPRX010000007">
    <property type="protein sequence ID" value="MCK8783189.1"/>
    <property type="molecule type" value="Genomic_DNA"/>
</dbReference>
<evidence type="ECO:0000313" key="3">
    <source>
        <dbReference type="Proteomes" id="UP001139516"/>
    </source>
</evidence>
<protein>
    <submittedName>
        <fullName evidence="2">2'-5' RNA ligase family protein</fullName>
    </submittedName>
</protein>
<proteinExistence type="predicted"/>
<gene>
    <name evidence="2" type="ORF">M0638_02195</name>
</gene>
<evidence type="ECO:0000256" key="1">
    <source>
        <dbReference type="SAM" id="MobiDB-lite"/>
    </source>
</evidence>
<accession>A0A9X1Y3E0</accession>
<dbReference type="Pfam" id="PF13563">
    <property type="entry name" value="2_5_RNA_ligase2"/>
    <property type="match status" value="1"/>
</dbReference>
<dbReference type="AlphaFoldDB" id="A0A9X1Y3E0"/>
<evidence type="ECO:0000313" key="2">
    <source>
        <dbReference type="EMBL" id="MCK8783189.1"/>
    </source>
</evidence>
<reference evidence="2" key="1">
    <citation type="submission" date="2022-04" db="EMBL/GenBank/DDBJ databases">
        <title>Roseomonas acroporae sp. nov., isolated from coral Acropora digitifera.</title>
        <authorList>
            <person name="Sun H."/>
        </authorList>
    </citation>
    <scope>NUCLEOTIDE SEQUENCE</scope>
    <source>
        <strain evidence="2">NAR14</strain>
    </source>
</reference>
<name>A0A9X1Y3E0_9PROT</name>
<dbReference type="InterPro" id="IPR009097">
    <property type="entry name" value="Cyclic_Pdiesterase"/>
</dbReference>
<comment type="caution">
    <text evidence="2">The sequence shown here is derived from an EMBL/GenBank/DDBJ whole genome shotgun (WGS) entry which is preliminary data.</text>
</comment>